<protein>
    <submittedName>
        <fullName evidence="2">Uncharacterized protein</fullName>
    </submittedName>
</protein>
<dbReference type="GeneID" id="66099708"/>
<dbReference type="Proteomes" id="UP000812287">
    <property type="component" value="Unassembled WGS sequence"/>
</dbReference>
<keyword evidence="1" id="KW-0472">Membrane</keyword>
<dbReference type="EMBL" id="MU250540">
    <property type="protein sequence ID" value="KAG7444556.1"/>
    <property type="molecule type" value="Genomic_DNA"/>
</dbReference>
<evidence type="ECO:0000313" key="3">
    <source>
        <dbReference type="Proteomes" id="UP000812287"/>
    </source>
</evidence>
<keyword evidence="3" id="KW-1185">Reference proteome</keyword>
<feature type="transmembrane region" description="Helical" evidence="1">
    <location>
        <begin position="7"/>
        <end position="28"/>
    </location>
</feature>
<proteinExistence type="predicted"/>
<evidence type="ECO:0000313" key="2">
    <source>
        <dbReference type="EMBL" id="KAG7444556.1"/>
    </source>
</evidence>
<evidence type="ECO:0000256" key="1">
    <source>
        <dbReference type="SAM" id="Phobius"/>
    </source>
</evidence>
<feature type="transmembrane region" description="Helical" evidence="1">
    <location>
        <begin position="94"/>
        <end position="123"/>
    </location>
</feature>
<name>A0A9P7VNP2_9AGAR</name>
<dbReference type="RefSeq" id="XP_043038056.1">
    <property type="nucleotide sequence ID" value="XM_043177421.1"/>
</dbReference>
<keyword evidence="1" id="KW-1133">Transmembrane helix</keyword>
<keyword evidence="1" id="KW-0812">Transmembrane</keyword>
<gene>
    <name evidence="2" type="ORF">BT62DRAFT_1008219</name>
</gene>
<organism evidence="2 3">
    <name type="scientific">Guyanagaster necrorhizus</name>
    <dbReference type="NCBI Taxonomy" id="856835"/>
    <lineage>
        <taxon>Eukaryota</taxon>
        <taxon>Fungi</taxon>
        <taxon>Dikarya</taxon>
        <taxon>Basidiomycota</taxon>
        <taxon>Agaricomycotina</taxon>
        <taxon>Agaricomycetes</taxon>
        <taxon>Agaricomycetidae</taxon>
        <taxon>Agaricales</taxon>
        <taxon>Marasmiineae</taxon>
        <taxon>Physalacriaceae</taxon>
        <taxon>Guyanagaster</taxon>
    </lineage>
</organism>
<dbReference type="OrthoDB" id="10593753at2759"/>
<reference evidence="2" key="1">
    <citation type="submission" date="2020-11" db="EMBL/GenBank/DDBJ databases">
        <title>Adaptations for nitrogen fixation in a non-lichenized fungal sporocarp promotes dispersal by wood-feeding termites.</title>
        <authorList>
            <consortium name="DOE Joint Genome Institute"/>
            <person name="Koch R.A."/>
            <person name="Yoon G."/>
            <person name="Arayal U."/>
            <person name="Lail K."/>
            <person name="Amirebrahimi M."/>
            <person name="Labutti K."/>
            <person name="Lipzen A."/>
            <person name="Riley R."/>
            <person name="Barry K."/>
            <person name="Henrissat B."/>
            <person name="Grigoriev I.V."/>
            <person name="Herr J.R."/>
            <person name="Aime M.C."/>
        </authorList>
    </citation>
    <scope>NUCLEOTIDE SEQUENCE</scope>
    <source>
        <strain evidence="2">MCA 3950</strain>
    </source>
</reference>
<accession>A0A9P7VNP2</accession>
<dbReference type="AlphaFoldDB" id="A0A9P7VNP2"/>
<sequence length="155" mass="17567">MVFIIILLYISATVFLAFNWAYVVYAYIKDGETCVTVLQSPQAQAFRWVSGITSGIIDTDIADTIMIWRCWIAREARHSKFPTFTYTTKSPPQFLAALLYTMIYMYLLFSLGTTLLCTTFIIFRIVTIKRSTEGTSAAARAYRGIVEILVESALL</sequence>
<comment type="caution">
    <text evidence="2">The sequence shown here is derived from an EMBL/GenBank/DDBJ whole genome shotgun (WGS) entry which is preliminary data.</text>
</comment>